<protein>
    <submittedName>
        <fullName evidence="1">Uncharacterized protein</fullName>
    </submittedName>
</protein>
<reference evidence="1" key="1">
    <citation type="submission" date="2023-08" db="EMBL/GenBank/DDBJ databases">
        <authorList>
            <person name="Alioto T."/>
            <person name="Alioto T."/>
            <person name="Gomez Garrido J."/>
        </authorList>
    </citation>
    <scope>NUCLEOTIDE SEQUENCE</scope>
</reference>
<organism evidence="1 2">
    <name type="scientific">Octopus vulgaris</name>
    <name type="common">Common octopus</name>
    <dbReference type="NCBI Taxonomy" id="6645"/>
    <lineage>
        <taxon>Eukaryota</taxon>
        <taxon>Metazoa</taxon>
        <taxon>Spiralia</taxon>
        <taxon>Lophotrochozoa</taxon>
        <taxon>Mollusca</taxon>
        <taxon>Cephalopoda</taxon>
        <taxon>Coleoidea</taxon>
        <taxon>Octopodiformes</taxon>
        <taxon>Octopoda</taxon>
        <taxon>Incirrata</taxon>
        <taxon>Octopodidae</taxon>
        <taxon>Octopus</taxon>
    </lineage>
</organism>
<dbReference type="PANTHER" id="PTHR45913:SF19">
    <property type="entry name" value="LOW QUALITY PROTEIN: ZINC FINGER BED DOMAIN-CONTAINING PROTEIN 5-LIKE"/>
    <property type="match status" value="1"/>
</dbReference>
<proteinExistence type="predicted"/>
<dbReference type="PANTHER" id="PTHR45913">
    <property type="entry name" value="EPM2A-INTERACTING PROTEIN 1"/>
    <property type="match status" value="1"/>
</dbReference>
<dbReference type="EMBL" id="OX597829">
    <property type="protein sequence ID" value="CAI9734544.1"/>
    <property type="molecule type" value="Genomic_DNA"/>
</dbReference>
<dbReference type="AlphaFoldDB" id="A0AA36BI70"/>
<evidence type="ECO:0000313" key="1">
    <source>
        <dbReference type="EMBL" id="CAI9734544.1"/>
    </source>
</evidence>
<evidence type="ECO:0000313" key="2">
    <source>
        <dbReference type="Proteomes" id="UP001162480"/>
    </source>
</evidence>
<dbReference type="Proteomes" id="UP001162480">
    <property type="component" value="Chromosome 16"/>
</dbReference>
<accession>A0AA36BI70</accession>
<sequence>MHKIPDNIMKIPLSKNTISRSIDEMTNDVKPQLINILQRSEFSIQVNESTVVDNQCLMMVYVRYFSEDLQPCEEILFTEKLPLDSKELDSLKDELVDEDLTTYRNYLQALHDNMVGRFQDVIAVNIPNWYSNPFEVDAVDCEGDVQEELIELQNDNDATIRYCRNSKEVLINGSFGENENQCKRERKFSEVNMSA</sequence>
<name>A0AA36BI70_OCTVU</name>
<keyword evidence="2" id="KW-1185">Reference proteome</keyword>
<gene>
    <name evidence="1" type="ORF">OCTVUL_1B009698</name>
</gene>